<proteinExistence type="predicted"/>
<keyword evidence="1" id="KW-0547">Nucleotide-binding</keyword>
<organism evidence="1 2">
    <name type="scientific">Solibacillus faecavium</name>
    <dbReference type="NCBI Taxonomy" id="2762221"/>
    <lineage>
        <taxon>Bacteria</taxon>
        <taxon>Bacillati</taxon>
        <taxon>Bacillota</taxon>
        <taxon>Bacilli</taxon>
        <taxon>Bacillales</taxon>
        <taxon>Caryophanaceae</taxon>
        <taxon>Solibacillus</taxon>
    </lineage>
</organism>
<sequence>MMTAENIQKDIATYIEKALFLLSSKADPQKFEKIIQQNINDKRESSTSTIDFYDRLMLNMAYFVENKMAWTDLVRATFTAGELPTVSYIENELMVHQMQIRNSVAEKMDDYTKAFHQQYEALKVEDADVIYDYAYASVEHGLRVDFLTLICANKATLLAQGDIDETLKTMDGYIAYFTDQIVNKMTLS</sequence>
<keyword evidence="1" id="KW-0067">ATP-binding</keyword>
<reference evidence="1 2" key="1">
    <citation type="submission" date="2020-08" db="EMBL/GenBank/DDBJ databases">
        <title>A Genomic Blueprint of the Chicken Gut Microbiome.</title>
        <authorList>
            <person name="Gilroy R."/>
            <person name="Ravi A."/>
            <person name="Getino M."/>
            <person name="Pursley I."/>
            <person name="Horton D.L."/>
            <person name="Alikhan N.-F."/>
            <person name="Baker D."/>
            <person name="Gharbi K."/>
            <person name="Hall N."/>
            <person name="Watson M."/>
            <person name="Adriaenssens E.M."/>
            <person name="Foster-Nyarko E."/>
            <person name="Jarju S."/>
            <person name="Secka A."/>
            <person name="Antonio M."/>
            <person name="Oren A."/>
            <person name="Chaudhuri R."/>
            <person name="La Ragione R.M."/>
            <person name="Hildebrand F."/>
            <person name="Pallen M.J."/>
        </authorList>
    </citation>
    <scope>NUCLEOTIDE SEQUENCE [LARGE SCALE GENOMIC DNA]</scope>
    <source>
        <strain evidence="1 2">A46</strain>
    </source>
</reference>
<keyword evidence="1" id="KW-0347">Helicase</keyword>
<name>A0ABR8XZ42_9BACL</name>
<evidence type="ECO:0000313" key="1">
    <source>
        <dbReference type="EMBL" id="MBD8037205.1"/>
    </source>
</evidence>
<dbReference type="Proteomes" id="UP000619101">
    <property type="component" value="Unassembled WGS sequence"/>
</dbReference>
<keyword evidence="2" id="KW-1185">Reference proteome</keyword>
<dbReference type="GO" id="GO:0004386">
    <property type="term" value="F:helicase activity"/>
    <property type="evidence" value="ECO:0007669"/>
    <property type="project" value="UniProtKB-KW"/>
</dbReference>
<evidence type="ECO:0000313" key="2">
    <source>
        <dbReference type="Proteomes" id="UP000619101"/>
    </source>
</evidence>
<protein>
    <submittedName>
        <fullName evidence="1">DNA helicase</fullName>
    </submittedName>
</protein>
<keyword evidence="1" id="KW-0378">Hydrolase</keyword>
<comment type="caution">
    <text evidence="1">The sequence shown here is derived from an EMBL/GenBank/DDBJ whole genome shotgun (WGS) entry which is preliminary data.</text>
</comment>
<dbReference type="EMBL" id="JACSPZ010000004">
    <property type="protein sequence ID" value="MBD8037205.1"/>
    <property type="molecule type" value="Genomic_DNA"/>
</dbReference>
<gene>
    <name evidence="1" type="ORF">H9635_10640</name>
</gene>
<accession>A0ABR8XZ42</accession>